<keyword evidence="1" id="KW-1133">Transmembrane helix</keyword>
<feature type="transmembrane region" description="Helical" evidence="1">
    <location>
        <begin position="118"/>
        <end position="138"/>
    </location>
</feature>
<keyword evidence="3" id="KW-1185">Reference proteome</keyword>
<comment type="caution">
    <text evidence="2">The sequence shown here is derived from an EMBL/GenBank/DDBJ whole genome shotgun (WGS) entry which is preliminary data.</text>
</comment>
<protein>
    <submittedName>
        <fullName evidence="2">Uncharacterized protein</fullName>
    </submittedName>
</protein>
<dbReference type="EMBL" id="MLAK01000014">
    <property type="protein sequence ID" value="OHT17304.1"/>
    <property type="molecule type" value="Genomic_DNA"/>
</dbReference>
<dbReference type="VEuPathDB" id="TrichDB:TRFO_12439"/>
<dbReference type="AlphaFoldDB" id="A0A1J4L2I8"/>
<gene>
    <name evidence="2" type="ORF">TRFO_12439</name>
</gene>
<feature type="transmembrane region" description="Helical" evidence="1">
    <location>
        <begin position="35"/>
        <end position="52"/>
    </location>
</feature>
<proteinExistence type="predicted"/>
<name>A0A1J4L2I8_9EUKA</name>
<dbReference type="Proteomes" id="UP000179807">
    <property type="component" value="Unassembled WGS sequence"/>
</dbReference>
<keyword evidence="1" id="KW-0472">Membrane</keyword>
<feature type="transmembrane region" description="Helical" evidence="1">
    <location>
        <begin position="94"/>
        <end position="111"/>
    </location>
</feature>
<evidence type="ECO:0000256" key="1">
    <source>
        <dbReference type="SAM" id="Phobius"/>
    </source>
</evidence>
<accession>A0A1J4L2I8</accession>
<evidence type="ECO:0000313" key="2">
    <source>
        <dbReference type="EMBL" id="OHT17304.1"/>
    </source>
</evidence>
<keyword evidence="1" id="KW-0812">Transmembrane</keyword>
<organism evidence="2 3">
    <name type="scientific">Tritrichomonas foetus</name>
    <dbReference type="NCBI Taxonomy" id="1144522"/>
    <lineage>
        <taxon>Eukaryota</taxon>
        <taxon>Metamonada</taxon>
        <taxon>Parabasalia</taxon>
        <taxon>Tritrichomonadida</taxon>
        <taxon>Tritrichomonadidae</taxon>
        <taxon>Tritrichomonas</taxon>
    </lineage>
</organism>
<sequence>MLNISSYIKEGAIACLAFAIGLTWATDSIIRKVAFIIIPTVFELLFFIILLYSPDFMTPEYSILQSIIHALFFTFSYSVTIIGDFSPKNDPPEFLKFPCKLYIVLAIVFYIQRLSKKLTINIIPFGPLICSISMAFIYSNTQNIGMSVAIGAVLQILINAIIFPPKLVKSELEKVKTD</sequence>
<dbReference type="RefSeq" id="XP_068370440.1">
    <property type="nucleotide sequence ID" value="XM_068496643.1"/>
</dbReference>
<feature type="transmembrane region" description="Helical" evidence="1">
    <location>
        <begin position="64"/>
        <end position="82"/>
    </location>
</feature>
<feature type="transmembrane region" description="Helical" evidence="1">
    <location>
        <begin position="144"/>
        <end position="164"/>
    </location>
</feature>
<reference evidence="2" key="1">
    <citation type="submission" date="2016-10" db="EMBL/GenBank/DDBJ databases">
        <authorList>
            <person name="Benchimol M."/>
            <person name="Almeida L.G."/>
            <person name="Vasconcelos A.T."/>
            <person name="Perreira-Neves A."/>
            <person name="Rosa I.A."/>
            <person name="Tasca T."/>
            <person name="Bogo M.R."/>
            <person name="de Souza W."/>
        </authorList>
    </citation>
    <scope>NUCLEOTIDE SEQUENCE [LARGE SCALE GENOMIC DNA]</scope>
    <source>
        <strain evidence="2">K</strain>
    </source>
</reference>
<evidence type="ECO:0000313" key="3">
    <source>
        <dbReference type="Proteomes" id="UP000179807"/>
    </source>
</evidence>
<dbReference type="GeneID" id="94831347"/>